<dbReference type="OrthoDB" id="7353682at2"/>
<dbReference type="RefSeq" id="WP_128440787.1">
    <property type="nucleotide sequence ID" value="NZ_SBIP01000001.1"/>
</dbReference>
<evidence type="ECO:0000313" key="2">
    <source>
        <dbReference type="Proteomes" id="UP000287687"/>
    </source>
</evidence>
<evidence type="ECO:0000313" key="1">
    <source>
        <dbReference type="EMBL" id="RWX80959.1"/>
    </source>
</evidence>
<organism evidence="1 2">
    <name type="scientific">Neorhizobium lilium</name>
    <dbReference type="NCBI Taxonomy" id="2503024"/>
    <lineage>
        <taxon>Bacteria</taxon>
        <taxon>Pseudomonadati</taxon>
        <taxon>Pseudomonadota</taxon>
        <taxon>Alphaproteobacteria</taxon>
        <taxon>Hyphomicrobiales</taxon>
        <taxon>Rhizobiaceae</taxon>
        <taxon>Rhizobium/Agrobacterium group</taxon>
        <taxon>Neorhizobium</taxon>
    </lineage>
</organism>
<name>A0A3S3VSK1_9HYPH</name>
<keyword evidence="2" id="KW-1185">Reference proteome</keyword>
<protein>
    <submittedName>
        <fullName evidence="1">Phosphate ABC transporter substrate-binding protein</fullName>
    </submittedName>
</protein>
<dbReference type="Proteomes" id="UP000287687">
    <property type="component" value="Unassembled WGS sequence"/>
</dbReference>
<dbReference type="Pfam" id="PF12974">
    <property type="entry name" value="Phosphonate-bd"/>
    <property type="match status" value="1"/>
</dbReference>
<sequence>MQIANLAMYVTPEPVAEATTKLWCFLRDFLRREGSRDVPDELDRQFGYNDAWMQPNLLLAQTCGFPYVKSLRNRVRLVATPCYSYPGCASPSMRSFIITRKAAAISSLEDLRGLTAAVNTPDSNSGMNLFRAAIAPIAGGSRFFGRVVQTGGHVESIAAVADGRADCAAIDCITYGHMQRFAPERLRNIVVIAQTAEGPGLPFITRGTASDQDVHVLRAALDAAILESSLAATRDILALEGFAHLIDSDYDVLLSFETEAERFGYPQIA</sequence>
<proteinExistence type="predicted"/>
<accession>A0A3S3VSK1</accession>
<dbReference type="EMBL" id="SBIP01000001">
    <property type="protein sequence ID" value="RWX80959.1"/>
    <property type="molecule type" value="Genomic_DNA"/>
</dbReference>
<dbReference type="PANTHER" id="PTHR35841:SF1">
    <property type="entry name" value="PHOSPHONATES-BINDING PERIPLASMIC PROTEIN"/>
    <property type="match status" value="1"/>
</dbReference>
<dbReference type="PANTHER" id="PTHR35841">
    <property type="entry name" value="PHOSPHONATES-BINDING PERIPLASMIC PROTEIN"/>
    <property type="match status" value="1"/>
</dbReference>
<dbReference type="AlphaFoldDB" id="A0A3S3VSK1"/>
<comment type="caution">
    <text evidence="1">The sequence shown here is derived from an EMBL/GenBank/DDBJ whole genome shotgun (WGS) entry which is preliminary data.</text>
</comment>
<reference evidence="1 2" key="1">
    <citation type="submission" date="2019-01" db="EMBL/GenBank/DDBJ databases">
        <title>The draft genome of Rhizobium sp. 24NR.</title>
        <authorList>
            <person name="Liu L."/>
            <person name="Liang L."/>
            <person name="Shi S."/>
            <person name="Xu L."/>
            <person name="Wang X."/>
            <person name="Li L."/>
            <person name="Zhang X."/>
        </authorList>
    </citation>
    <scope>NUCLEOTIDE SEQUENCE [LARGE SCALE GENOMIC DNA]</scope>
    <source>
        <strain evidence="1 2">24NR</strain>
    </source>
</reference>
<dbReference type="SUPFAM" id="SSF53850">
    <property type="entry name" value="Periplasmic binding protein-like II"/>
    <property type="match status" value="1"/>
</dbReference>
<dbReference type="Gene3D" id="3.40.190.10">
    <property type="entry name" value="Periplasmic binding protein-like II"/>
    <property type="match status" value="2"/>
</dbReference>
<gene>
    <name evidence="1" type="ORF">EPK99_01065</name>
</gene>